<comment type="catalytic activity">
    <reaction evidence="1 18">
        <text>a 1,2-diacyl-sn-glycero-3-phosphate + CTP + H(+) = a CDP-1,2-diacyl-sn-glycerol + diphosphate</text>
        <dbReference type="Rhea" id="RHEA:16229"/>
        <dbReference type="ChEBI" id="CHEBI:15378"/>
        <dbReference type="ChEBI" id="CHEBI:33019"/>
        <dbReference type="ChEBI" id="CHEBI:37563"/>
        <dbReference type="ChEBI" id="CHEBI:58332"/>
        <dbReference type="ChEBI" id="CHEBI:58608"/>
        <dbReference type="EC" id="2.7.7.41"/>
    </reaction>
</comment>
<comment type="pathway">
    <text evidence="4">Lipid metabolism.</text>
</comment>
<keyword evidence="16" id="KW-0594">Phospholipid biosynthesis</keyword>
<evidence type="ECO:0000256" key="15">
    <source>
        <dbReference type="ARBA" id="ARBA00023136"/>
    </source>
</evidence>
<keyword evidence="13 19" id="KW-1133">Transmembrane helix</keyword>
<dbReference type="OrthoDB" id="9799199at2"/>
<comment type="similarity">
    <text evidence="5 18">Belongs to the CDS family.</text>
</comment>
<feature type="transmembrane region" description="Helical" evidence="19">
    <location>
        <begin position="142"/>
        <end position="160"/>
    </location>
</feature>
<evidence type="ECO:0000256" key="4">
    <source>
        <dbReference type="ARBA" id="ARBA00005189"/>
    </source>
</evidence>
<dbReference type="EC" id="2.7.7.41" evidence="6 18"/>
<evidence type="ECO:0000256" key="1">
    <source>
        <dbReference type="ARBA" id="ARBA00001698"/>
    </source>
</evidence>
<keyword evidence="10 18" id="KW-0808">Transferase</keyword>
<evidence type="ECO:0000256" key="12">
    <source>
        <dbReference type="ARBA" id="ARBA00022695"/>
    </source>
</evidence>
<keyword evidence="17" id="KW-1208">Phospholipid metabolism</keyword>
<dbReference type="Pfam" id="PF01148">
    <property type="entry name" value="CTP_transf_1"/>
    <property type="match status" value="1"/>
</dbReference>
<dbReference type="PANTHER" id="PTHR46382:SF1">
    <property type="entry name" value="PHOSPHATIDATE CYTIDYLYLTRANSFERASE"/>
    <property type="match status" value="1"/>
</dbReference>
<keyword evidence="14" id="KW-0443">Lipid metabolism</keyword>
<keyword evidence="21" id="KW-1185">Reference proteome</keyword>
<evidence type="ECO:0000256" key="6">
    <source>
        <dbReference type="ARBA" id="ARBA00012487"/>
    </source>
</evidence>
<evidence type="ECO:0000256" key="10">
    <source>
        <dbReference type="ARBA" id="ARBA00022679"/>
    </source>
</evidence>
<feature type="transmembrane region" description="Helical" evidence="19">
    <location>
        <begin position="207"/>
        <end position="227"/>
    </location>
</feature>
<dbReference type="PANTHER" id="PTHR46382">
    <property type="entry name" value="PHOSPHATIDATE CYTIDYLYLTRANSFERASE"/>
    <property type="match status" value="1"/>
</dbReference>
<evidence type="ECO:0000256" key="14">
    <source>
        <dbReference type="ARBA" id="ARBA00023098"/>
    </source>
</evidence>
<accession>A0A318EDX8</accession>
<keyword evidence="11 18" id="KW-0812">Transmembrane</keyword>
<evidence type="ECO:0000256" key="8">
    <source>
        <dbReference type="ARBA" id="ARBA00022475"/>
    </source>
</evidence>
<comment type="pathway">
    <text evidence="3 18">Phospholipid metabolism; CDP-diacylglycerol biosynthesis; CDP-diacylglycerol from sn-glycerol 3-phosphate: step 3/3.</text>
</comment>
<feature type="transmembrane region" description="Helical" evidence="19">
    <location>
        <begin position="53"/>
        <end position="72"/>
    </location>
</feature>
<dbReference type="PROSITE" id="PS01315">
    <property type="entry name" value="CDS"/>
    <property type="match status" value="1"/>
</dbReference>
<feature type="transmembrane region" description="Helical" evidence="19">
    <location>
        <begin position="109"/>
        <end position="130"/>
    </location>
</feature>
<dbReference type="AlphaFoldDB" id="A0A318EDX8"/>
<sequence length="273" mass="28593">MLIQRVVTALVLLPALLALVWFAPTSAVFAVFALAGALIAWEWSGLMRLPSPALRQGYAAAVGLILVLAWFTPLRAQALVWLLVPAALWWLLVPLLFRGFPGNLQRRPIPTLPMGLLGMLLVVATILSLAWVHALPGGPLKLLYVFFLVFAADTGAFLAGRSFGRRKLAPAISPGKTVEGAIGGIALCAAWALTGGVYAFGVAGTGLWWLLGLSLFVAAGSIVGDLAESMFKRVSGIKDSGSLLPGHGGLLDRVDSILAAAPLMVLGLIVTGL</sequence>
<evidence type="ECO:0000256" key="9">
    <source>
        <dbReference type="ARBA" id="ARBA00022516"/>
    </source>
</evidence>
<dbReference type="GO" id="GO:0016024">
    <property type="term" value="P:CDP-diacylglycerol biosynthetic process"/>
    <property type="evidence" value="ECO:0007669"/>
    <property type="project" value="UniProtKB-UniPathway"/>
</dbReference>
<name>A0A318EDX8_9GAMM</name>
<dbReference type="UniPathway" id="UPA00557">
    <property type="reaction ID" value="UER00614"/>
</dbReference>
<dbReference type="GO" id="GO:0004605">
    <property type="term" value="F:phosphatidate cytidylyltransferase activity"/>
    <property type="evidence" value="ECO:0007669"/>
    <property type="project" value="UniProtKB-EC"/>
</dbReference>
<evidence type="ECO:0000256" key="16">
    <source>
        <dbReference type="ARBA" id="ARBA00023209"/>
    </source>
</evidence>
<evidence type="ECO:0000256" key="2">
    <source>
        <dbReference type="ARBA" id="ARBA00004651"/>
    </source>
</evidence>
<feature type="transmembrane region" description="Helical" evidence="19">
    <location>
        <begin position="12"/>
        <end position="41"/>
    </location>
</feature>
<evidence type="ECO:0000313" key="21">
    <source>
        <dbReference type="Proteomes" id="UP000248330"/>
    </source>
</evidence>
<feature type="transmembrane region" description="Helical" evidence="19">
    <location>
        <begin position="78"/>
        <end position="97"/>
    </location>
</feature>
<keyword evidence="12 18" id="KW-0548">Nucleotidyltransferase</keyword>
<evidence type="ECO:0000256" key="17">
    <source>
        <dbReference type="ARBA" id="ARBA00023264"/>
    </source>
</evidence>
<comment type="subcellular location">
    <subcellularLocation>
        <location evidence="2">Cell membrane</location>
        <topology evidence="2">Multi-pass membrane protein</topology>
    </subcellularLocation>
</comment>
<organism evidence="20 21">
    <name type="scientific">Sinimarinibacterium flocculans</name>
    <dbReference type="NCBI Taxonomy" id="985250"/>
    <lineage>
        <taxon>Bacteria</taxon>
        <taxon>Pseudomonadati</taxon>
        <taxon>Pseudomonadota</taxon>
        <taxon>Gammaproteobacteria</taxon>
        <taxon>Nevskiales</taxon>
        <taxon>Nevskiaceae</taxon>
        <taxon>Sinimarinibacterium</taxon>
    </lineage>
</organism>
<keyword evidence="8" id="KW-1003">Cell membrane</keyword>
<evidence type="ECO:0000256" key="7">
    <source>
        <dbReference type="ARBA" id="ARBA00019373"/>
    </source>
</evidence>
<evidence type="ECO:0000256" key="5">
    <source>
        <dbReference type="ARBA" id="ARBA00010185"/>
    </source>
</evidence>
<protein>
    <recommendedName>
        <fullName evidence="7 18">Phosphatidate cytidylyltransferase</fullName>
        <ecNumber evidence="6 18">2.7.7.41</ecNumber>
    </recommendedName>
</protein>
<keyword evidence="9" id="KW-0444">Lipid biosynthesis</keyword>
<evidence type="ECO:0000256" key="11">
    <source>
        <dbReference type="ARBA" id="ARBA00022692"/>
    </source>
</evidence>
<evidence type="ECO:0000256" key="13">
    <source>
        <dbReference type="ARBA" id="ARBA00022989"/>
    </source>
</evidence>
<gene>
    <name evidence="20" type="ORF">C8D93_104138</name>
</gene>
<dbReference type="InterPro" id="IPR000374">
    <property type="entry name" value="PC_trans"/>
</dbReference>
<evidence type="ECO:0000256" key="18">
    <source>
        <dbReference type="RuleBase" id="RU003938"/>
    </source>
</evidence>
<comment type="caution">
    <text evidence="20">The sequence shown here is derived from an EMBL/GenBank/DDBJ whole genome shotgun (WGS) entry which is preliminary data.</text>
</comment>
<evidence type="ECO:0000256" key="19">
    <source>
        <dbReference type="SAM" id="Phobius"/>
    </source>
</evidence>
<feature type="transmembrane region" description="Helical" evidence="19">
    <location>
        <begin position="181"/>
        <end position="201"/>
    </location>
</feature>
<dbReference type="EMBL" id="QICN01000004">
    <property type="protein sequence ID" value="PXV68440.1"/>
    <property type="molecule type" value="Genomic_DNA"/>
</dbReference>
<reference evidence="20 21" key="1">
    <citation type="submission" date="2018-04" db="EMBL/GenBank/DDBJ databases">
        <title>Genomic Encyclopedia of Type Strains, Phase IV (KMG-IV): sequencing the most valuable type-strain genomes for metagenomic binning, comparative biology and taxonomic classification.</title>
        <authorList>
            <person name="Goeker M."/>
        </authorList>
    </citation>
    <scope>NUCLEOTIDE SEQUENCE [LARGE SCALE GENOMIC DNA]</scope>
    <source>
        <strain evidence="20 21">DSM 104150</strain>
    </source>
</reference>
<dbReference type="RefSeq" id="WP_110264937.1">
    <property type="nucleotide sequence ID" value="NZ_CAKZQT010000022.1"/>
</dbReference>
<dbReference type="Proteomes" id="UP000248330">
    <property type="component" value="Unassembled WGS sequence"/>
</dbReference>
<evidence type="ECO:0000256" key="3">
    <source>
        <dbReference type="ARBA" id="ARBA00005119"/>
    </source>
</evidence>
<evidence type="ECO:0000313" key="20">
    <source>
        <dbReference type="EMBL" id="PXV68440.1"/>
    </source>
</evidence>
<dbReference type="GO" id="GO:0005886">
    <property type="term" value="C:plasma membrane"/>
    <property type="evidence" value="ECO:0007669"/>
    <property type="project" value="UniProtKB-SubCell"/>
</dbReference>
<proteinExistence type="inferred from homology"/>
<keyword evidence="15 19" id="KW-0472">Membrane</keyword>